<comment type="caution">
    <text evidence="1">The sequence shown here is derived from an EMBL/GenBank/DDBJ whole genome shotgun (WGS) entry which is preliminary data.</text>
</comment>
<reference evidence="2" key="1">
    <citation type="journal article" date="2019" name="Int. J. Syst. Evol. Microbiol.">
        <title>The Global Catalogue of Microorganisms (GCM) 10K type strain sequencing project: providing services to taxonomists for standard genome sequencing and annotation.</title>
        <authorList>
            <consortium name="The Broad Institute Genomics Platform"/>
            <consortium name="The Broad Institute Genome Sequencing Center for Infectious Disease"/>
            <person name="Wu L."/>
            <person name="Ma J."/>
        </authorList>
    </citation>
    <scope>NUCLEOTIDE SEQUENCE [LARGE SCALE GENOMIC DNA]</scope>
    <source>
        <strain evidence="2">JCM 17933</strain>
    </source>
</reference>
<organism evidence="1 2">
    <name type="scientific">Actinoallomurus oryzae</name>
    <dbReference type="NCBI Taxonomy" id="502180"/>
    <lineage>
        <taxon>Bacteria</taxon>
        <taxon>Bacillati</taxon>
        <taxon>Actinomycetota</taxon>
        <taxon>Actinomycetes</taxon>
        <taxon>Streptosporangiales</taxon>
        <taxon>Thermomonosporaceae</taxon>
        <taxon>Actinoallomurus</taxon>
    </lineage>
</organism>
<evidence type="ECO:0000313" key="1">
    <source>
        <dbReference type="EMBL" id="GAA4495039.1"/>
    </source>
</evidence>
<proteinExistence type="predicted"/>
<keyword evidence="2" id="KW-1185">Reference proteome</keyword>
<name>A0ABP8Q0L3_9ACTN</name>
<sequence>MSADIVREFVTVENPKELSLLRTTAADFGLTVEEVRTREIGVVTAVFLVGTMVLVRDALQSFADRRQGGQVIDLRPGRTLTRRDPNLLYGLVLIVAEDGEIQIRVWEPKDNFQTAVTEILAAITSAGATAVADVSKATAEIVASRGHTVDRHGEDGRP</sequence>
<dbReference type="EMBL" id="BAABHF010000019">
    <property type="protein sequence ID" value="GAA4495039.1"/>
    <property type="molecule type" value="Genomic_DNA"/>
</dbReference>
<dbReference type="RefSeq" id="WP_345464784.1">
    <property type="nucleotide sequence ID" value="NZ_BAABHF010000019.1"/>
</dbReference>
<dbReference type="Proteomes" id="UP001500503">
    <property type="component" value="Unassembled WGS sequence"/>
</dbReference>
<protein>
    <submittedName>
        <fullName evidence="1">Uncharacterized protein</fullName>
    </submittedName>
</protein>
<accession>A0ABP8Q0L3</accession>
<gene>
    <name evidence="1" type="ORF">GCM10023191_035140</name>
</gene>
<evidence type="ECO:0000313" key="2">
    <source>
        <dbReference type="Proteomes" id="UP001500503"/>
    </source>
</evidence>